<evidence type="ECO:0000313" key="3">
    <source>
        <dbReference type="Proteomes" id="UP000509303"/>
    </source>
</evidence>
<dbReference type="RefSeq" id="WP_176166660.1">
    <property type="nucleotide sequence ID" value="NZ_CP054930.1"/>
</dbReference>
<evidence type="ECO:0000256" key="1">
    <source>
        <dbReference type="SAM" id="MobiDB-lite"/>
    </source>
</evidence>
<gene>
    <name evidence="2" type="ORF">HUT08_36480</name>
</gene>
<reference evidence="2 3" key="1">
    <citation type="submission" date="2020-06" db="EMBL/GenBank/DDBJ databases">
        <title>Genome mining for natural products.</title>
        <authorList>
            <person name="Zhang B."/>
            <person name="Shi J."/>
            <person name="Ge H."/>
        </authorList>
    </citation>
    <scope>NUCLEOTIDE SEQUENCE [LARGE SCALE GENOMIC DNA]</scope>
    <source>
        <strain evidence="2 3">NA00687</strain>
        <plasmid evidence="2 3">unnamed</plasmid>
    </source>
</reference>
<feature type="region of interest" description="Disordered" evidence="1">
    <location>
        <begin position="142"/>
        <end position="164"/>
    </location>
</feature>
<geneLocation type="plasmid" evidence="2 3">
    <name>unnamed</name>
</geneLocation>
<accession>A0A7H8NKQ6</accession>
<organism evidence="2 3">
    <name type="scientific">Streptomyces buecherae</name>
    <dbReference type="NCBI Taxonomy" id="2763006"/>
    <lineage>
        <taxon>Bacteria</taxon>
        <taxon>Bacillati</taxon>
        <taxon>Actinomycetota</taxon>
        <taxon>Actinomycetes</taxon>
        <taxon>Kitasatosporales</taxon>
        <taxon>Streptomycetaceae</taxon>
        <taxon>Streptomyces</taxon>
    </lineage>
</organism>
<keyword evidence="2" id="KW-0614">Plasmid</keyword>
<feature type="compositionally biased region" description="Pro residues" evidence="1">
    <location>
        <begin position="150"/>
        <end position="164"/>
    </location>
</feature>
<dbReference type="EMBL" id="CP054930">
    <property type="protein sequence ID" value="QKW55030.1"/>
    <property type="molecule type" value="Genomic_DNA"/>
</dbReference>
<protein>
    <submittedName>
        <fullName evidence="2">Uncharacterized protein</fullName>
    </submittedName>
</protein>
<name>A0A7H8NKQ6_9ACTN</name>
<dbReference type="AlphaFoldDB" id="A0A7H8NKQ6"/>
<keyword evidence="3" id="KW-1185">Reference proteome</keyword>
<dbReference type="Proteomes" id="UP000509303">
    <property type="component" value="Plasmid unnamed"/>
</dbReference>
<sequence>MTDAHVIAPHPVTMTPHAILRACQYMDAVWRGEQHADGLVVDAPDGAPPMAVMVVGLGDGVVAQLAGSLGEGGSDQAPTDPTLRVSMVLMDTLRTLAPTATPDETRVIALSVIAYWRAISNASIEDVPRLLAIVRDTAATAATGPRQWPAWPPTDPPGPPRKLM</sequence>
<evidence type="ECO:0000313" key="2">
    <source>
        <dbReference type="EMBL" id="QKW55030.1"/>
    </source>
</evidence>
<proteinExistence type="predicted"/>